<dbReference type="EMBL" id="JAUCFI010000003">
    <property type="protein sequence ID" value="MDM5283885.1"/>
    <property type="molecule type" value="Genomic_DNA"/>
</dbReference>
<evidence type="ECO:0000313" key="2">
    <source>
        <dbReference type="EMBL" id="MDM5283885.1"/>
    </source>
</evidence>
<evidence type="ECO:0000256" key="1">
    <source>
        <dbReference type="SAM" id="Phobius"/>
    </source>
</evidence>
<feature type="transmembrane region" description="Helical" evidence="1">
    <location>
        <begin position="78"/>
        <end position="93"/>
    </location>
</feature>
<name>A0AAJ1VBV9_9BACI</name>
<dbReference type="AlphaFoldDB" id="A0AAJ1VBV9"/>
<sequence>MSIKLKYVMGLFFEKRESTKPFILIRYLMIIAMGLILILCIINDFNFNFIKNIYLLLGIGSIIDGFESFLKKENKRQILLNFGIAFMWFVVFLI</sequence>
<evidence type="ECO:0000313" key="3">
    <source>
        <dbReference type="Proteomes" id="UP001238973"/>
    </source>
</evidence>
<evidence type="ECO:0008006" key="4">
    <source>
        <dbReference type="Google" id="ProtNLM"/>
    </source>
</evidence>
<reference evidence="2" key="1">
    <citation type="submission" date="2023-06" db="EMBL/GenBank/DDBJ databases">
        <title>Comparative genomics of Bacillaceae isolates and their secondary metabolite potential.</title>
        <authorList>
            <person name="Song L."/>
            <person name="Nielsen L.J."/>
            <person name="Mohite O."/>
            <person name="Xu X."/>
            <person name="Weber T."/>
            <person name="Kovacs A.T."/>
        </authorList>
    </citation>
    <scope>NUCLEOTIDE SEQUENCE</scope>
    <source>
        <strain evidence="2">G1S1</strain>
    </source>
</reference>
<keyword evidence="1" id="KW-0812">Transmembrane</keyword>
<dbReference type="RefSeq" id="WP_289349636.1">
    <property type="nucleotide sequence ID" value="NZ_JAUCFI010000003.1"/>
</dbReference>
<keyword evidence="1" id="KW-1133">Transmembrane helix</keyword>
<feature type="transmembrane region" description="Helical" evidence="1">
    <location>
        <begin position="49"/>
        <end position="66"/>
    </location>
</feature>
<feature type="transmembrane region" description="Helical" evidence="1">
    <location>
        <begin position="21"/>
        <end position="43"/>
    </location>
</feature>
<keyword evidence="1" id="KW-0472">Membrane</keyword>
<accession>A0AAJ1VBV9</accession>
<comment type="caution">
    <text evidence="2">The sequence shown here is derived from an EMBL/GenBank/DDBJ whole genome shotgun (WGS) entry which is preliminary data.</text>
</comment>
<proteinExistence type="predicted"/>
<protein>
    <recommendedName>
        <fullName evidence="4">DUF4181 domain-containing protein</fullName>
    </recommendedName>
</protein>
<gene>
    <name evidence="2" type="ORF">QUF85_11270</name>
</gene>
<dbReference type="Proteomes" id="UP001238973">
    <property type="component" value="Unassembled WGS sequence"/>
</dbReference>
<organism evidence="2 3">
    <name type="scientific">Peribacillus frigoritolerans</name>
    <dbReference type="NCBI Taxonomy" id="450367"/>
    <lineage>
        <taxon>Bacteria</taxon>
        <taxon>Bacillati</taxon>
        <taxon>Bacillota</taxon>
        <taxon>Bacilli</taxon>
        <taxon>Bacillales</taxon>
        <taxon>Bacillaceae</taxon>
        <taxon>Peribacillus</taxon>
    </lineage>
</organism>